<evidence type="ECO:0000313" key="5">
    <source>
        <dbReference type="EMBL" id="ACT59560.1"/>
    </source>
</evidence>
<evidence type="ECO:0000313" key="6">
    <source>
        <dbReference type="Proteomes" id="UP000002745"/>
    </source>
</evidence>
<dbReference type="SMART" id="SM00642">
    <property type="entry name" value="Aamy"/>
    <property type="match status" value="1"/>
</dbReference>
<dbReference type="Pfam" id="PF02922">
    <property type="entry name" value="CBM_48"/>
    <property type="match status" value="1"/>
</dbReference>
<dbReference type="eggNOG" id="COG1523">
    <property type="taxonomic scope" value="Bacteria"/>
</dbReference>
<dbReference type="GO" id="GO:0005980">
    <property type="term" value="P:glycogen catabolic process"/>
    <property type="evidence" value="ECO:0007669"/>
    <property type="project" value="InterPro"/>
</dbReference>
<dbReference type="Gene3D" id="2.60.40.10">
    <property type="entry name" value="Immunoglobulins"/>
    <property type="match status" value="1"/>
</dbReference>
<organism evidence="5 6">
    <name type="scientific">Hirschia baltica (strain ATCC 49814 / DSM 5838 / IFAM 1418)</name>
    <dbReference type="NCBI Taxonomy" id="582402"/>
    <lineage>
        <taxon>Bacteria</taxon>
        <taxon>Pseudomonadati</taxon>
        <taxon>Pseudomonadota</taxon>
        <taxon>Alphaproteobacteria</taxon>
        <taxon>Hyphomonadales</taxon>
        <taxon>Hyphomonadaceae</taxon>
        <taxon>Hirschia</taxon>
    </lineage>
</organism>
<comment type="similarity">
    <text evidence="1">Belongs to the glycosyl hydrolase 13 family.</text>
</comment>
<evidence type="ECO:0000256" key="2">
    <source>
        <dbReference type="ARBA" id="ARBA00022801"/>
    </source>
</evidence>
<dbReference type="Proteomes" id="UP000002745">
    <property type="component" value="Chromosome"/>
</dbReference>
<dbReference type="CAZy" id="GH13">
    <property type="family name" value="Glycoside Hydrolase Family 13"/>
</dbReference>
<dbReference type="InterPro" id="IPR013783">
    <property type="entry name" value="Ig-like_fold"/>
</dbReference>
<dbReference type="OrthoDB" id="3236218at2"/>
<keyword evidence="3" id="KW-0326">Glycosidase</keyword>
<dbReference type="Pfam" id="PF00128">
    <property type="entry name" value="Alpha-amylase"/>
    <property type="match status" value="1"/>
</dbReference>
<dbReference type="PANTHER" id="PTHR43002">
    <property type="entry name" value="GLYCOGEN DEBRANCHING ENZYME"/>
    <property type="match status" value="1"/>
</dbReference>
<dbReference type="CDD" id="cd11326">
    <property type="entry name" value="AmyAc_Glg_debranch"/>
    <property type="match status" value="1"/>
</dbReference>
<dbReference type="STRING" id="582402.Hbal_1874"/>
<dbReference type="AlphaFoldDB" id="C6XKJ3"/>
<dbReference type="KEGG" id="hba:Hbal_1874"/>
<dbReference type="SUPFAM" id="SSF51445">
    <property type="entry name" value="(Trans)glycosidases"/>
    <property type="match status" value="1"/>
</dbReference>
<proteinExistence type="inferred from homology"/>
<dbReference type="InterPro" id="IPR044505">
    <property type="entry name" value="GlgX_Isoamylase_N_E_set"/>
</dbReference>
<gene>
    <name evidence="5" type="ordered locus">Hbal_1874</name>
</gene>
<evidence type="ECO:0000259" key="4">
    <source>
        <dbReference type="SMART" id="SM00642"/>
    </source>
</evidence>
<dbReference type="InterPro" id="IPR011837">
    <property type="entry name" value="Glycogen_debranch_GlgX"/>
</dbReference>
<dbReference type="InterPro" id="IPR017853">
    <property type="entry name" value="GH"/>
</dbReference>
<dbReference type="Gene3D" id="3.20.20.80">
    <property type="entry name" value="Glycosidases"/>
    <property type="match status" value="1"/>
</dbReference>
<dbReference type="InterPro" id="IPR014756">
    <property type="entry name" value="Ig_E-set"/>
</dbReference>
<dbReference type="CAZy" id="CBM48">
    <property type="family name" value="Carbohydrate-Binding Module Family 48"/>
</dbReference>
<sequence length="639" mass="71778">MINPDLKLHLGSRLLPNGVRFCVWSPEASSMHVCLFDGDHETDRILMTKDEEGYWSAFIENADEGSLYGYRADGVWDPENGLWFDPNKLLLDPYATQINQAFVYHADLAAHRDAKIDTAALMPKAVVCVPPLEVENAHKKFPDGGLIYELQVNSFSKLNPKIPKTKKGTLAALTHPSVIKHLKRVGVDAVELMPINAWIDERHLAPLNLHNGWGYNPVSYFALDPKLAPGGLEELKAAVKALHDADISVFLDVVFNHNGESDVYGPTLSFRGLDAKSYFRTHDGQPGHLINDTGCGNSIDCSHPVVRRLILDSMRYFVKFAGIDGYRFDLGPALGREDANGGHFNAKASLIQEMLADDVLNDCVLIAEPWDIGPGGYQLGNFPSRFLEWNDAYRDDVRRFWRGDADALGKFATRLCGSSDVYQNLDEDKPSKTRSVNFVAAHDGFTLADLVAFEDKHNYANGENNRDGHNDNISWNNGVEGDTADQSVLNKRRVDLKAILSTLFLSKGCIMLTAGDEFGRSQSGNNNAYAQDNEITWLDWSKRDKKLERHVSELSEVRKKLGLHDDVHFWAEQDVVWRRFDGEEMTVLDWEKPDMGAFVMELTSKNALILFNRTDRHQTFIRCGSTQTISPRTVNVVFY</sequence>
<name>C6XKJ3_HIRBI</name>
<evidence type="ECO:0000256" key="3">
    <source>
        <dbReference type="ARBA" id="ARBA00023295"/>
    </source>
</evidence>
<dbReference type="NCBIfam" id="TIGR02100">
    <property type="entry name" value="glgX_debranch"/>
    <property type="match status" value="1"/>
</dbReference>
<keyword evidence="2" id="KW-0378">Hydrolase</keyword>
<dbReference type="EMBL" id="CP001678">
    <property type="protein sequence ID" value="ACT59560.1"/>
    <property type="molecule type" value="Genomic_DNA"/>
</dbReference>
<reference evidence="6" key="1">
    <citation type="journal article" date="2011" name="J. Bacteriol.">
        <title>Genome sequences of eight morphologically diverse alphaproteobacteria.</title>
        <authorList>
            <consortium name="US DOE Joint Genome Institute"/>
            <person name="Brown P.J."/>
            <person name="Kysela D.T."/>
            <person name="Buechlein A."/>
            <person name="Hemmerich C."/>
            <person name="Brun Y.V."/>
        </authorList>
    </citation>
    <scope>NUCLEOTIDE SEQUENCE [LARGE SCALE GENOMIC DNA]</scope>
    <source>
        <strain evidence="6">ATCC 49814 / DSM 5838 / IFAM 1418</strain>
    </source>
</reference>
<dbReference type="SUPFAM" id="SSF81296">
    <property type="entry name" value="E set domains"/>
    <property type="match status" value="1"/>
</dbReference>
<feature type="domain" description="Glycosyl hydrolase family 13 catalytic" evidence="4">
    <location>
        <begin position="149"/>
        <end position="558"/>
    </location>
</feature>
<keyword evidence="6" id="KW-1185">Reference proteome</keyword>
<dbReference type="InterPro" id="IPR006047">
    <property type="entry name" value="GH13_cat_dom"/>
</dbReference>
<dbReference type="InterPro" id="IPR004193">
    <property type="entry name" value="Glyco_hydro_13_N"/>
</dbReference>
<dbReference type="GO" id="GO:0004135">
    <property type="term" value="F:amylo-alpha-1,6-glucosidase activity"/>
    <property type="evidence" value="ECO:0007669"/>
    <property type="project" value="InterPro"/>
</dbReference>
<dbReference type="RefSeq" id="WP_015827710.1">
    <property type="nucleotide sequence ID" value="NC_012982.1"/>
</dbReference>
<protein>
    <submittedName>
        <fullName evidence="5">Glycogen debranching enzyme GlgX</fullName>
    </submittedName>
</protein>
<accession>C6XKJ3</accession>
<dbReference type="CDD" id="cd02856">
    <property type="entry name" value="E_set_GDE_Isoamylase_N"/>
    <property type="match status" value="1"/>
</dbReference>
<evidence type="ECO:0000256" key="1">
    <source>
        <dbReference type="ARBA" id="ARBA00008061"/>
    </source>
</evidence>
<dbReference type="HOGENOM" id="CLU_011725_1_1_5"/>